<evidence type="ECO:0000313" key="1">
    <source>
        <dbReference type="EMBL" id="GKX66403.1"/>
    </source>
</evidence>
<accession>A0ACB5RBM1</accession>
<dbReference type="EMBL" id="BROD01000001">
    <property type="protein sequence ID" value="GKX66403.1"/>
    <property type="molecule type" value="Genomic_DNA"/>
</dbReference>
<proteinExistence type="predicted"/>
<dbReference type="Proteomes" id="UP001058074">
    <property type="component" value="Unassembled WGS sequence"/>
</dbReference>
<name>A0ACB5RBM1_9CLOT</name>
<sequence length="108" mass="12548">MLTNDVVRLANFYKLVLEIENGSNDNVHQTILSEETMLTIYNDGSQKNNKNQNICLAFTVNDIDAEYEKLVKLGVEIIKKPKLRPWGAKNMSFYDPDRNVIYFRSFNN</sequence>
<evidence type="ECO:0000313" key="2">
    <source>
        <dbReference type="Proteomes" id="UP001058074"/>
    </source>
</evidence>
<protein>
    <submittedName>
        <fullName evidence="1">Glyoxalase</fullName>
    </submittedName>
</protein>
<keyword evidence="2" id="KW-1185">Reference proteome</keyword>
<organism evidence="1 2">
    <name type="scientific">Inconstantimicrobium mannanitabidum</name>
    <dbReference type="NCBI Taxonomy" id="1604901"/>
    <lineage>
        <taxon>Bacteria</taxon>
        <taxon>Bacillati</taxon>
        <taxon>Bacillota</taxon>
        <taxon>Clostridia</taxon>
        <taxon>Eubacteriales</taxon>
        <taxon>Clostridiaceae</taxon>
        <taxon>Inconstantimicrobium</taxon>
    </lineage>
</organism>
<gene>
    <name evidence="1" type="ORF">rsdtw13_16610</name>
</gene>
<comment type="caution">
    <text evidence="1">The sequence shown here is derived from an EMBL/GenBank/DDBJ whole genome shotgun (WGS) entry which is preliminary data.</text>
</comment>
<reference evidence="1" key="1">
    <citation type="journal article" date="2025" name="Int. J. Syst. Evol. Microbiol.">
        <title>Inconstantimicrobium mannanitabidum sp. nov., a novel member of the family Clostridiaceae isolated from anoxic soil under the treatment of reductive soil disinfestation.</title>
        <authorList>
            <person name="Ueki A."/>
            <person name="Tonouchi A."/>
            <person name="Honma S."/>
            <person name="Kaku N."/>
            <person name="Ueki K."/>
        </authorList>
    </citation>
    <scope>NUCLEOTIDE SEQUENCE</scope>
    <source>
        <strain evidence="1">TW13</strain>
    </source>
</reference>